<evidence type="ECO:0000313" key="3">
    <source>
        <dbReference type="Proteomes" id="UP000507470"/>
    </source>
</evidence>
<protein>
    <submittedName>
        <fullName evidence="2">Uncharacterized protein</fullName>
    </submittedName>
</protein>
<evidence type="ECO:0000256" key="1">
    <source>
        <dbReference type="SAM" id="MobiDB-lite"/>
    </source>
</evidence>
<accession>A0A6J8D686</accession>
<reference evidence="2 3" key="1">
    <citation type="submission" date="2020-06" db="EMBL/GenBank/DDBJ databases">
        <authorList>
            <person name="Li R."/>
            <person name="Bekaert M."/>
        </authorList>
    </citation>
    <scope>NUCLEOTIDE SEQUENCE [LARGE SCALE GENOMIC DNA]</scope>
    <source>
        <strain evidence="3">wild</strain>
    </source>
</reference>
<organism evidence="2 3">
    <name type="scientific">Mytilus coruscus</name>
    <name type="common">Sea mussel</name>
    <dbReference type="NCBI Taxonomy" id="42192"/>
    <lineage>
        <taxon>Eukaryota</taxon>
        <taxon>Metazoa</taxon>
        <taxon>Spiralia</taxon>
        <taxon>Lophotrochozoa</taxon>
        <taxon>Mollusca</taxon>
        <taxon>Bivalvia</taxon>
        <taxon>Autobranchia</taxon>
        <taxon>Pteriomorphia</taxon>
        <taxon>Mytilida</taxon>
        <taxon>Mytiloidea</taxon>
        <taxon>Mytilidae</taxon>
        <taxon>Mytilinae</taxon>
        <taxon>Mytilus</taxon>
    </lineage>
</organism>
<sequence length="166" mass="19217">MIVLDDLMSTSAKDRRITDLFTEGSHHRNLSVVVLNQNLYFSKDPTQRRNCHYLKKIEESASKPFGYVLFDLKPTTPESKRLLSNVFQQQSPKFNEVIPSSKEIKADQNSVVPYSYEDDPSEQTHEDMPSCDDCGVVLDSMHDLQTYQTMVSRKPIFEKEKGRRRP</sequence>
<gene>
    <name evidence="2" type="ORF">MCOR_38058</name>
</gene>
<evidence type="ECO:0000313" key="2">
    <source>
        <dbReference type="EMBL" id="CAC5404248.1"/>
    </source>
</evidence>
<keyword evidence="3" id="KW-1185">Reference proteome</keyword>
<dbReference type="AlphaFoldDB" id="A0A6J8D686"/>
<dbReference type="EMBL" id="CACVKT020006922">
    <property type="protein sequence ID" value="CAC5404248.1"/>
    <property type="molecule type" value="Genomic_DNA"/>
</dbReference>
<feature type="region of interest" description="Disordered" evidence="1">
    <location>
        <begin position="108"/>
        <end position="130"/>
    </location>
</feature>
<name>A0A6J8D686_MYTCO</name>
<proteinExistence type="predicted"/>
<dbReference type="Proteomes" id="UP000507470">
    <property type="component" value="Unassembled WGS sequence"/>
</dbReference>